<feature type="transmembrane region" description="Helical" evidence="5">
    <location>
        <begin position="326"/>
        <end position="348"/>
    </location>
</feature>
<keyword evidence="4 5" id="KW-0472">Membrane</keyword>
<dbReference type="InterPro" id="IPR011701">
    <property type="entry name" value="MFS"/>
</dbReference>
<dbReference type="PROSITE" id="PS50850">
    <property type="entry name" value="MFS"/>
    <property type="match status" value="1"/>
</dbReference>
<dbReference type="EMBL" id="FNTL01000004">
    <property type="protein sequence ID" value="SEE23535.1"/>
    <property type="molecule type" value="Genomic_DNA"/>
</dbReference>
<dbReference type="InterPro" id="IPR020846">
    <property type="entry name" value="MFS_dom"/>
</dbReference>
<name>A0A1H5H6P4_RHOJO</name>
<accession>A0A1H5H6P4</accession>
<dbReference type="InterPro" id="IPR050382">
    <property type="entry name" value="MFS_Na/Anion_cotransporter"/>
</dbReference>
<comment type="subcellular location">
    <subcellularLocation>
        <location evidence="1">Cell membrane</location>
        <topology evidence="1">Multi-pass membrane protein</topology>
    </subcellularLocation>
</comment>
<feature type="transmembrane region" description="Helical" evidence="5">
    <location>
        <begin position="59"/>
        <end position="79"/>
    </location>
</feature>
<protein>
    <submittedName>
        <fullName evidence="7">Sugar phosphate permease</fullName>
    </submittedName>
</protein>
<feature type="domain" description="Major facilitator superfamily (MFS) profile" evidence="6">
    <location>
        <begin position="21"/>
        <end position="419"/>
    </location>
</feature>
<organism evidence="7 8">
    <name type="scientific">Rhodococcus jostii</name>
    <dbReference type="NCBI Taxonomy" id="132919"/>
    <lineage>
        <taxon>Bacteria</taxon>
        <taxon>Bacillati</taxon>
        <taxon>Actinomycetota</taxon>
        <taxon>Actinomycetes</taxon>
        <taxon>Mycobacteriales</taxon>
        <taxon>Nocardiaceae</taxon>
        <taxon>Rhodococcus</taxon>
    </lineage>
</organism>
<evidence type="ECO:0000256" key="5">
    <source>
        <dbReference type="SAM" id="Phobius"/>
    </source>
</evidence>
<feature type="transmembrane region" description="Helical" evidence="5">
    <location>
        <begin position="268"/>
        <end position="289"/>
    </location>
</feature>
<evidence type="ECO:0000256" key="2">
    <source>
        <dbReference type="ARBA" id="ARBA00022692"/>
    </source>
</evidence>
<evidence type="ECO:0000256" key="1">
    <source>
        <dbReference type="ARBA" id="ARBA00004651"/>
    </source>
</evidence>
<dbReference type="InterPro" id="IPR036259">
    <property type="entry name" value="MFS_trans_sf"/>
</dbReference>
<feature type="transmembrane region" description="Helical" evidence="5">
    <location>
        <begin position="216"/>
        <end position="239"/>
    </location>
</feature>
<evidence type="ECO:0000313" key="7">
    <source>
        <dbReference type="EMBL" id="SEE23535.1"/>
    </source>
</evidence>
<dbReference type="Pfam" id="PF07690">
    <property type="entry name" value="MFS_1"/>
    <property type="match status" value="1"/>
</dbReference>
<dbReference type="Gene3D" id="1.20.1250.20">
    <property type="entry name" value="MFS general substrate transporter like domains"/>
    <property type="match status" value="2"/>
</dbReference>
<dbReference type="PANTHER" id="PTHR11662:SF450">
    <property type="entry name" value="BLR1003 PROTEIN"/>
    <property type="match status" value="1"/>
</dbReference>
<proteinExistence type="predicted"/>
<feature type="transmembrane region" description="Helical" evidence="5">
    <location>
        <begin position="18"/>
        <end position="39"/>
    </location>
</feature>
<feature type="transmembrane region" description="Helical" evidence="5">
    <location>
        <begin position="301"/>
        <end position="320"/>
    </location>
</feature>
<feature type="transmembrane region" description="Helical" evidence="5">
    <location>
        <begin position="110"/>
        <end position="131"/>
    </location>
</feature>
<feature type="transmembrane region" description="Helical" evidence="5">
    <location>
        <begin position="175"/>
        <end position="195"/>
    </location>
</feature>
<evidence type="ECO:0000313" key="8">
    <source>
        <dbReference type="Proteomes" id="UP000183407"/>
    </source>
</evidence>
<dbReference type="GO" id="GO:0022857">
    <property type="term" value="F:transmembrane transporter activity"/>
    <property type="evidence" value="ECO:0007669"/>
    <property type="project" value="InterPro"/>
</dbReference>
<dbReference type="Proteomes" id="UP000183407">
    <property type="component" value="Unassembled WGS sequence"/>
</dbReference>
<reference evidence="8" key="1">
    <citation type="submission" date="2016-10" db="EMBL/GenBank/DDBJ databases">
        <authorList>
            <person name="Varghese N."/>
        </authorList>
    </citation>
    <scope>NUCLEOTIDE SEQUENCE [LARGE SCALE GENOMIC DNA]</scope>
    <source>
        <strain evidence="8">DSM 44719</strain>
    </source>
</reference>
<keyword evidence="3 5" id="KW-1133">Transmembrane helix</keyword>
<feature type="transmembrane region" description="Helical" evidence="5">
    <location>
        <begin position="86"/>
        <end position="104"/>
    </location>
</feature>
<evidence type="ECO:0000256" key="3">
    <source>
        <dbReference type="ARBA" id="ARBA00022989"/>
    </source>
</evidence>
<dbReference type="PANTHER" id="PTHR11662">
    <property type="entry name" value="SOLUTE CARRIER FAMILY 17"/>
    <property type="match status" value="1"/>
</dbReference>
<evidence type="ECO:0000259" key="6">
    <source>
        <dbReference type="PROSITE" id="PS50850"/>
    </source>
</evidence>
<feature type="transmembrane region" description="Helical" evidence="5">
    <location>
        <begin position="143"/>
        <end position="169"/>
    </location>
</feature>
<dbReference type="RefSeq" id="WP_240319926.1">
    <property type="nucleotide sequence ID" value="NZ_FNTL01000004.1"/>
</dbReference>
<gene>
    <name evidence="7" type="ORF">SAMN04490220_7089</name>
</gene>
<evidence type="ECO:0000256" key="4">
    <source>
        <dbReference type="ARBA" id="ARBA00023136"/>
    </source>
</evidence>
<feature type="transmembrane region" description="Helical" evidence="5">
    <location>
        <begin position="396"/>
        <end position="415"/>
    </location>
</feature>
<dbReference type="GO" id="GO:0005886">
    <property type="term" value="C:plasma membrane"/>
    <property type="evidence" value="ECO:0007669"/>
    <property type="project" value="UniProtKB-SubCell"/>
</dbReference>
<feature type="transmembrane region" description="Helical" evidence="5">
    <location>
        <begin position="360"/>
        <end position="384"/>
    </location>
</feature>
<keyword evidence="2 5" id="KW-0812">Transmembrane</keyword>
<sequence length="433" mass="45969">MTTTAVRSTETHPVSRRAWLITILLFLFMLLNFADKAVLGFAGVHIQRDLGITPQQFGLLQSAFFWLFAVGAILLGALSTRVSLRWLLAGLMLVWVVTMVPLLGPVGFGVLLACRIILGFAEGPAAALATHCVQSWFPAHKRALPLGITTSGAAIGPLLAAPIMTWVIATWSWHAAFGVLIVAGGLWAVVWLIFGRNAPSDVLRESSSDNSPLAESSLRTVLTTGTVVGVALLLFFSYWSTTLKVAWLPVYLSDGLGYDTLTTGRLIMIPYAVAAVASMAVGWLSNRLVSRGTSRRVARGYLAGGLIVLSGLSMAGFTALPTGWLQMALITVSFSANTAAYVVAFAAIGDVVHPRKRGMVLGCIVAFYSMAGVIAPLLLGYFVGNAADRISGYEQGFLITGLLMAVGGAAATFLVRPDRDAARFAVHAEQAAR</sequence>
<dbReference type="AlphaFoldDB" id="A0A1H5H6P4"/>
<dbReference type="SUPFAM" id="SSF103473">
    <property type="entry name" value="MFS general substrate transporter"/>
    <property type="match status" value="1"/>
</dbReference>